<dbReference type="OrthoDB" id="6256716at2759"/>
<dbReference type="InParanoid" id="A0A7E5W4V3"/>
<accession>A0A7E5W4V3</accession>
<evidence type="ECO:0000256" key="2">
    <source>
        <dbReference type="ARBA" id="ARBA00009610"/>
    </source>
</evidence>
<dbReference type="GO" id="GO:0000506">
    <property type="term" value="C:glycosylphosphatidylinositol-N-acetylglucosaminyltransferase (GPI-GnT) complex"/>
    <property type="evidence" value="ECO:0007669"/>
    <property type="project" value="InterPro"/>
</dbReference>
<evidence type="ECO:0000256" key="1">
    <source>
        <dbReference type="ARBA" id="ARBA00004687"/>
    </source>
</evidence>
<evidence type="ECO:0000313" key="6">
    <source>
        <dbReference type="RefSeq" id="XP_026735276.1"/>
    </source>
</evidence>
<dbReference type="InterPro" id="IPR019328">
    <property type="entry name" value="PIGH-H_dom"/>
</dbReference>
<keyword evidence="3" id="KW-0472">Membrane</keyword>
<dbReference type="PANTHER" id="PTHR15231">
    <property type="entry name" value="PHOSPHATIDYLINOSITOL N-ACETYLGLUCOSAMINYLTRANSFERASE SUBUNIT H"/>
    <property type="match status" value="1"/>
</dbReference>
<dbReference type="Pfam" id="PF10181">
    <property type="entry name" value="PIG-H"/>
    <property type="match status" value="1"/>
</dbReference>
<reference evidence="6" key="1">
    <citation type="submission" date="2025-08" db="UniProtKB">
        <authorList>
            <consortium name="RefSeq"/>
        </authorList>
    </citation>
    <scope>IDENTIFICATION</scope>
</reference>
<feature type="transmembrane region" description="Helical" evidence="3">
    <location>
        <begin position="53"/>
        <end position="73"/>
    </location>
</feature>
<gene>
    <name evidence="6" type="primary">LOC113499112</name>
</gene>
<evidence type="ECO:0000313" key="5">
    <source>
        <dbReference type="Proteomes" id="UP000322000"/>
    </source>
</evidence>
<dbReference type="GO" id="GO:0006506">
    <property type="term" value="P:GPI anchor biosynthetic process"/>
    <property type="evidence" value="ECO:0007669"/>
    <property type="project" value="UniProtKB-UniPathway"/>
</dbReference>
<evidence type="ECO:0000259" key="4">
    <source>
        <dbReference type="Pfam" id="PF10181"/>
    </source>
</evidence>
<dbReference type="GeneID" id="113499112"/>
<dbReference type="RefSeq" id="XP_026735276.1">
    <property type="nucleotide sequence ID" value="XM_026879475.1"/>
</dbReference>
<feature type="transmembrane region" description="Helical" evidence="3">
    <location>
        <begin position="79"/>
        <end position="96"/>
    </location>
</feature>
<dbReference type="KEGG" id="tnl:113499112"/>
<comment type="similarity">
    <text evidence="2">Belongs to the PIGH family.</text>
</comment>
<sequence length="209" mass="24081">MFLNKNMINSSTTLDYDNVNGVKLSLKVEKRQNSPNSRQFTITYKNIEKTSKFWPRLSLVLAIIFNILSFMYIRISLTAVLVIIIVLSFLVFFWVTHSVQSETLLVIPTVCMQSSVKYVYGREDNFISWSSIDDVIINEVIKMNRVLYFLTVLIKQNNPSSQESETVKLVPLFKYTKPRLVMLEKIYSELQTLLVDAQKETVMGSGDKG</sequence>
<keyword evidence="3" id="KW-1133">Transmembrane helix</keyword>
<feature type="domain" description="Phosphatidylinositol N-acetylglucosaminyltransferase subunit H conserved" evidence="4">
    <location>
        <begin position="103"/>
        <end position="173"/>
    </location>
</feature>
<protein>
    <submittedName>
        <fullName evidence="6">Phosphatidylinositol N-acetylglucosaminyltransferase subunit H-like</fullName>
    </submittedName>
</protein>
<organism evidence="5 6">
    <name type="scientific">Trichoplusia ni</name>
    <name type="common">Cabbage looper</name>
    <dbReference type="NCBI Taxonomy" id="7111"/>
    <lineage>
        <taxon>Eukaryota</taxon>
        <taxon>Metazoa</taxon>
        <taxon>Ecdysozoa</taxon>
        <taxon>Arthropoda</taxon>
        <taxon>Hexapoda</taxon>
        <taxon>Insecta</taxon>
        <taxon>Pterygota</taxon>
        <taxon>Neoptera</taxon>
        <taxon>Endopterygota</taxon>
        <taxon>Lepidoptera</taxon>
        <taxon>Glossata</taxon>
        <taxon>Ditrysia</taxon>
        <taxon>Noctuoidea</taxon>
        <taxon>Noctuidae</taxon>
        <taxon>Plusiinae</taxon>
        <taxon>Trichoplusia</taxon>
    </lineage>
</organism>
<comment type="pathway">
    <text evidence="1">Glycolipid biosynthesis; glycosylphosphatidylinositol-anchor biosynthesis.</text>
</comment>
<dbReference type="PANTHER" id="PTHR15231:SF1">
    <property type="entry name" value="PHOSPHATIDYLINOSITOL N-ACETYLGLUCOSAMINYLTRANSFERASE SUBUNIT H"/>
    <property type="match status" value="1"/>
</dbReference>
<proteinExistence type="inferred from homology"/>
<dbReference type="Proteomes" id="UP000322000">
    <property type="component" value="Chromosome 11"/>
</dbReference>
<name>A0A7E5W4V3_TRINI</name>
<keyword evidence="3" id="KW-0812">Transmembrane</keyword>
<dbReference type="UniPathway" id="UPA00196"/>
<dbReference type="AlphaFoldDB" id="A0A7E5W4V3"/>
<dbReference type="InterPro" id="IPR044215">
    <property type="entry name" value="PIG-H"/>
</dbReference>
<keyword evidence="5" id="KW-1185">Reference proteome</keyword>
<evidence type="ECO:0000256" key="3">
    <source>
        <dbReference type="SAM" id="Phobius"/>
    </source>
</evidence>